<feature type="transmembrane region" description="Helical" evidence="7">
    <location>
        <begin position="403"/>
        <end position="425"/>
    </location>
</feature>
<comment type="caution">
    <text evidence="9">The sequence shown here is derived from an EMBL/GenBank/DDBJ whole genome shotgun (WGS) entry which is preliminary data.</text>
</comment>
<evidence type="ECO:0000256" key="2">
    <source>
        <dbReference type="ARBA" id="ARBA00007282"/>
    </source>
</evidence>
<reference evidence="9 10" key="1">
    <citation type="submission" date="2015-07" db="EMBL/GenBank/DDBJ databases">
        <title>Comparative genomics of the Sigatoka disease complex on banana suggests a link between parallel evolutionary changes in Pseudocercospora fijiensis and Pseudocercospora eumusae and increased virulence on the banana host.</title>
        <authorList>
            <person name="Chang T.-C."/>
            <person name="Salvucci A."/>
            <person name="Crous P.W."/>
            <person name="Stergiopoulos I."/>
        </authorList>
    </citation>
    <scope>NUCLEOTIDE SEQUENCE [LARGE SCALE GENOMIC DNA]</scope>
    <source>
        <strain evidence="9 10">CBS 116634</strain>
    </source>
</reference>
<dbReference type="InterPro" id="IPR032805">
    <property type="entry name" value="Wax_synthase_dom"/>
</dbReference>
<dbReference type="GO" id="GO:0008374">
    <property type="term" value="F:O-acyltransferase activity"/>
    <property type="evidence" value="ECO:0007669"/>
    <property type="project" value="InterPro"/>
</dbReference>
<dbReference type="PANTHER" id="PTHR31595">
    <property type="entry name" value="LONG-CHAIN-ALCOHOL O-FATTY-ACYLTRANSFERASE 3-RELATED"/>
    <property type="match status" value="1"/>
</dbReference>
<dbReference type="GO" id="GO:0006629">
    <property type="term" value="P:lipid metabolic process"/>
    <property type="evidence" value="ECO:0007669"/>
    <property type="project" value="InterPro"/>
</dbReference>
<feature type="transmembrane region" description="Helical" evidence="7">
    <location>
        <begin position="472"/>
        <end position="489"/>
    </location>
</feature>
<name>A0A139ILS4_9PEZI</name>
<keyword evidence="10" id="KW-1185">Reference proteome</keyword>
<evidence type="ECO:0000313" key="10">
    <source>
        <dbReference type="Proteomes" id="UP000073492"/>
    </source>
</evidence>
<evidence type="ECO:0000256" key="4">
    <source>
        <dbReference type="ARBA" id="ARBA00022692"/>
    </source>
</evidence>
<evidence type="ECO:0000256" key="1">
    <source>
        <dbReference type="ARBA" id="ARBA00004141"/>
    </source>
</evidence>
<dbReference type="PANTHER" id="PTHR31595:SF67">
    <property type="entry name" value="WAX SYNTHASE DOMAIN-CONTAINING PROTEIN"/>
    <property type="match status" value="1"/>
</dbReference>
<dbReference type="AlphaFoldDB" id="A0A139ILS4"/>
<feature type="transmembrane region" description="Helical" evidence="7">
    <location>
        <begin position="431"/>
        <end position="451"/>
    </location>
</feature>
<evidence type="ECO:0000313" key="9">
    <source>
        <dbReference type="EMBL" id="KXT15747.1"/>
    </source>
</evidence>
<feature type="transmembrane region" description="Helical" evidence="7">
    <location>
        <begin position="33"/>
        <end position="51"/>
    </location>
</feature>
<keyword evidence="4 7" id="KW-0812">Transmembrane</keyword>
<dbReference type="Proteomes" id="UP000073492">
    <property type="component" value="Unassembled WGS sequence"/>
</dbReference>
<comment type="subcellular location">
    <subcellularLocation>
        <location evidence="1">Membrane</location>
        <topology evidence="1">Multi-pass membrane protein</topology>
    </subcellularLocation>
</comment>
<dbReference type="InterPro" id="IPR044851">
    <property type="entry name" value="Wax_synthase"/>
</dbReference>
<gene>
    <name evidence="9" type="ORF">AC579_1516</name>
</gene>
<keyword evidence="5 7" id="KW-1133">Transmembrane helix</keyword>
<accession>A0A139ILS4</accession>
<keyword evidence="6 7" id="KW-0472">Membrane</keyword>
<evidence type="ECO:0000259" key="8">
    <source>
        <dbReference type="Pfam" id="PF13813"/>
    </source>
</evidence>
<protein>
    <recommendedName>
        <fullName evidence="8">Wax synthase domain-containing protein</fullName>
    </recommendedName>
</protein>
<dbReference type="EMBL" id="LFZO01000051">
    <property type="protein sequence ID" value="KXT15747.1"/>
    <property type="molecule type" value="Genomic_DNA"/>
</dbReference>
<feature type="transmembrane region" description="Helical" evidence="7">
    <location>
        <begin position="87"/>
        <end position="109"/>
    </location>
</feature>
<organism evidence="9 10">
    <name type="scientific">Pseudocercospora musae</name>
    <dbReference type="NCBI Taxonomy" id="113226"/>
    <lineage>
        <taxon>Eukaryota</taxon>
        <taxon>Fungi</taxon>
        <taxon>Dikarya</taxon>
        <taxon>Ascomycota</taxon>
        <taxon>Pezizomycotina</taxon>
        <taxon>Dothideomycetes</taxon>
        <taxon>Dothideomycetidae</taxon>
        <taxon>Mycosphaerellales</taxon>
        <taxon>Mycosphaerellaceae</taxon>
        <taxon>Pseudocercospora</taxon>
    </lineage>
</organism>
<evidence type="ECO:0000256" key="5">
    <source>
        <dbReference type="ARBA" id="ARBA00022989"/>
    </source>
</evidence>
<sequence length="543" mass="61586">MGLPAGLKTPREVKAFYDQRYQRLIDSGEYVPFLYPWATIGAALILVYLLIDHRRSPTLQALRFPLFGFLCAFSGWSILNHKARSAAGAYGVGLVQSWGTLWTGAVMFFNDCQSDFRRIERAGTYEPRQADADSKNASNNGSAIKNDASGIIQAGSASPARSSRKSGSLFWQSYPEHFSIKRVDWIADVFCNFRGVGWSFETNGIPPPPDVIELEDHGSNKTTRENTSKETMTISRTGIRRFHNRKALLKDTIFRLALGAIALDAIKCLMHHDAYFWGYIDAPPPAWLFPYTRSLPSCLGPILLKSYRLLLSLFGIHFALHEIFRLGPLFFVEILGPKLVGLRSEAWMNPPDAFGDFSAVFEKGLAGWWGSFWHQMFRFAFEAPTTRILELLKIEKRSETGKSLGLVIAFFLSGCLHACGSYTQLGDTRPIWGPFMFFQWQTVGVVGQMFMAKQLKSAGIKDRMPKWIRQMTNFWVTIIWMYWTAPLLVDDFAKGGVWLYEPLAFSPLRALGLGAPDDRSWDLWYGLIFWHQGEHWWSTGLAF</sequence>
<dbReference type="Pfam" id="PF13813">
    <property type="entry name" value="MBOAT_2"/>
    <property type="match status" value="1"/>
</dbReference>
<dbReference type="GO" id="GO:0016020">
    <property type="term" value="C:membrane"/>
    <property type="evidence" value="ECO:0007669"/>
    <property type="project" value="UniProtKB-SubCell"/>
</dbReference>
<evidence type="ECO:0000256" key="6">
    <source>
        <dbReference type="ARBA" id="ARBA00023136"/>
    </source>
</evidence>
<proteinExistence type="inferred from homology"/>
<dbReference type="OrthoDB" id="2796277at2759"/>
<evidence type="ECO:0000256" key="3">
    <source>
        <dbReference type="ARBA" id="ARBA00022679"/>
    </source>
</evidence>
<evidence type="ECO:0000256" key="7">
    <source>
        <dbReference type="SAM" id="Phobius"/>
    </source>
</evidence>
<keyword evidence="3" id="KW-0808">Transferase</keyword>
<feature type="transmembrane region" description="Helical" evidence="7">
    <location>
        <begin position="63"/>
        <end position="81"/>
    </location>
</feature>
<feature type="domain" description="Wax synthase" evidence="8">
    <location>
        <begin position="351"/>
        <end position="438"/>
    </location>
</feature>
<comment type="similarity">
    <text evidence="2">Belongs to the wax synthase family.</text>
</comment>